<accession>A0AAD5SER4</accession>
<keyword evidence="3" id="KW-1185">Reference proteome</keyword>
<organism evidence="2 3">
    <name type="scientific">Rhizophlyctis rosea</name>
    <dbReference type="NCBI Taxonomy" id="64517"/>
    <lineage>
        <taxon>Eukaryota</taxon>
        <taxon>Fungi</taxon>
        <taxon>Fungi incertae sedis</taxon>
        <taxon>Chytridiomycota</taxon>
        <taxon>Chytridiomycota incertae sedis</taxon>
        <taxon>Chytridiomycetes</taxon>
        <taxon>Rhizophlyctidales</taxon>
        <taxon>Rhizophlyctidaceae</taxon>
        <taxon>Rhizophlyctis</taxon>
    </lineage>
</organism>
<reference evidence="2" key="1">
    <citation type="submission" date="2020-05" db="EMBL/GenBank/DDBJ databases">
        <title>Phylogenomic resolution of chytrid fungi.</title>
        <authorList>
            <person name="Stajich J.E."/>
            <person name="Amses K."/>
            <person name="Simmons R."/>
            <person name="Seto K."/>
            <person name="Myers J."/>
            <person name="Bonds A."/>
            <person name="Quandt C.A."/>
            <person name="Barry K."/>
            <person name="Liu P."/>
            <person name="Grigoriev I."/>
            <person name="Longcore J.E."/>
            <person name="James T.Y."/>
        </authorList>
    </citation>
    <scope>NUCLEOTIDE SEQUENCE</scope>
    <source>
        <strain evidence="2">JEL0318</strain>
    </source>
</reference>
<dbReference type="Proteomes" id="UP001212841">
    <property type="component" value="Unassembled WGS sequence"/>
</dbReference>
<comment type="caution">
    <text evidence="2">The sequence shown here is derived from an EMBL/GenBank/DDBJ whole genome shotgun (WGS) entry which is preliminary data.</text>
</comment>
<feature type="region of interest" description="Disordered" evidence="1">
    <location>
        <begin position="27"/>
        <end position="71"/>
    </location>
</feature>
<dbReference type="EMBL" id="JADGJD010000222">
    <property type="protein sequence ID" value="KAJ3053269.1"/>
    <property type="molecule type" value="Genomic_DNA"/>
</dbReference>
<proteinExistence type="predicted"/>
<name>A0AAD5SER4_9FUNG</name>
<evidence type="ECO:0000313" key="2">
    <source>
        <dbReference type="EMBL" id="KAJ3053269.1"/>
    </source>
</evidence>
<sequence>MLQNRTSNEDLDIVEGLPTSDLEVDVVEGLPGSDTSPGAKQSPAKKRKLANDTKTPTKRTPSGKPKRALTQPQKDLIVELVAKHGTNWKLIAAKVNEDFGVQPDQIK</sequence>
<gene>
    <name evidence="2" type="ORF">HK097_004661</name>
</gene>
<evidence type="ECO:0000313" key="3">
    <source>
        <dbReference type="Proteomes" id="UP001212841"/>
    </source>
</evidence>
<dbReference type="AlphaFoldDB" id="A0AAD5SER4"/>
<evidence type="ECO:0000256" key="1">
    <source>
        <dbReference type="SAM" id="MobiDB-lite"/>
    </source>
</evidence>
<protein>
    <submittedName>
        <fullName evidence="2">Uncharacterized protein</fullName>
    </submittedName>
</protein>